<dbReference type="InterPro" id="IPR007858">
    <property type="entry name" value="Dpy-30_motif"/>
</dbReference>
<dbReference type="PRINTS" id="PR01243">
    <property type="entry name" value="NUCDPKINASE"/>
</dbReference>
<name>A0ABN7T0E0_OIKDI</name>
<feature type="binding site" evidence="7">
    <location>
        <position position="15"/>
    </location>
    <ligand>
        <name>ATP</name>
        <dbReference type="ChEBI" id="CHEBI:30616"/>
    </ligand>
</feature>
<dbReference type="EC" id="2.7.4.6" evidence="2"/>
<feature type="domain" description="Nucleoside diphosphate kinase-like" evidence="9">
    <location>
        <begin position="7"/>
        <end position="145"/>
    </location>
</feature>
<feature type="binding site" evidence="7">
    <location>
        <position position="89"/>
    </location>
    <ligand>
        <name>ATP</name>
        <dbReference type="ChEBI" id="CHEBI:30616"/>
    </ligand>
</feature>
<dbReference type="PROSITE" id="PS00469">
    <property type="entry name" value="NDPK"/>
    <property type="match status" value="1"/>
</dbReference>
<dbReference type="InterPro" id="IPR001564">
    <property type="entry name" value="Nucleoside_diP_kinase"/>
</dbReference>
<feature type="binding site" evidence="7">
    <location>
        <position position="61"/>
    </location>
    <ligand>
        <name>ATP</name>
        <dbReference type="ChEBI" id="CHEBI:30616"/>
    </ligand>
</feature>
<evidence type="ECO:0000313" key="11">
    <source>
        <dbReference type="Proteomes" id="UP001158576"/>
    </source>
</evidence>
<dbReference type="InterPro" id="IPR023005">
    <property type="entry name" value="Nucleoside_diP_kinase_AS"/>
</dbReference>
<keyword evidence="5" id="KW-0460">Magnesium</keyword>
<reference evidence="10 11" key="1">
    <citation type="submission" date="2021-04" db="EMBL/GenBank/DDBJ databases">
        <authorList>
            <person name="Bliznina A."/>
        </authorList>
    </citation>
    <scope>NUCLEOTIDE SEQUENCE [LARGE SCALE GENOMIC DNA]</scope>
</reference>
<sequence length="200" mass="22494">MAGNIELERTLAIIKPDALQDADEIRRIIKASGFSIIAQRQIHLATEQAGDFYAEHYGKMFFTNLMSFMSGGPIIAIVLGKKNAIEDWRKLMGPTNPMDARERFPDSIRALFGKDQTQNSVHGSDSVASAAREIRFFFPQMILEPIPTGQTTERYIEQHITPTLNEALCKLCKEKPGEPISWLAEYLDQNNPNKPCVTQP</sequence>
<keyword evidence="11" id="KW-1185">Reference proteome</keyword>
<dbReference type="SMART" id="SM00562">
    <property type="entry name" value="NDK"/>
    <property type="match status" value="1"/>
</dbReference>
<gene>
    <name evidence="10" type="ORF">OKIOD_LOCUS14320</name>
</gene>
<keyword evidence="3" id="KW-0963">Cytoplasm</keyword>
<dbReference type="InterPro" id="IPR034907">
    <property type="entry name" value="NDK-like_dom"/>
</dbReference>
<dbReference type="InterPro" id="IPR036850">
    <property type="entry name" value="NDK-like_dom_sf"/>
</dbReference>
<dbReference type="PROSITE" id="PS51374">
    <property type="entry name" value="NDPK_LIKE"/>
    <property type="match status" value="1"/>
</dbReference>
<feature type="active site" description="Pros-phosphohistidine intermediate" evidence="7">
    <location>
        <position position="122"/>
    </location>
</feature>
<dbReference type="SUPFAM" id="SSF54919">
    <property type="entry name" value="Nucleoside diphosphate kinase, NDK"/>
    <property type="match status" value="1"/>
</dbReference>
<keyword evidence="4" id="KW-0479">Metal-binding</keyword>
<organism evidence="10 11">
    <name type="scientific">Oikopleura dioica</name>
    <name type="common">Tunicate</name>
    <dbReference type="NCBI Taxonomy" id="34765"/>
    <lineage>
        <taxon>Eukaryota</taxon>
        <taxon>Metazoa</taxon>
        <taxon>Chordata</taxon>
        <taxon>Tunicata</taxon>
        <taxon>Appendicularia</taxon>
        <taxon>Copelata</taxon>
        <taxon>Oikopleuridae</taxon>
        <taxon>Oikopleura</taxon>
    </lineage>
</organism>
<proteinExistence type="inferred from homology"/>
<feature type="binding site" evidence="7">
    <location>
        <position position="95"/>
    </location>
    <ligand>
        <name>ATP</name>
        <dbReference type="ChEBI" id="CHEBI:30616"/>
    </ligand>
</feature>
<evidence type="ECO:0000256" key="8">
    <source>
        <dbReference type="RuleBase" id="RU004011"/>
    </source>
</evidence>
<evidence type="ECO:0000256" key="4">
    <source>
        <dbReference type="ARBA" id="ARBA00022723"/>
    </source>
</evidence>
<feature type="binding site" evidence="7">
    <location>
        <position position="119"/>
    </location>
    <ligand>
        <name>ATP</name>
        <dbReference type="ChEBI" id="CHEBI:30616"/>
    </ligand>
</feature>
<evidence type="ECO:0000256" key="1">
    <source>
        <dbReference type="ARBA" id="ARBA00008142"/>
    </source>
</evidence>
<evidence type="ECO:0000313" key="10">
    <source>
        <dbReference type="EMBL" id="CAG5111227.1"/>
    </source>
</evidence>
<keyword evidence="6" id="KW-0546">Nucleotide metabolism</keyword>
<evidence type="ECO:0000256" key="2">
    <source>
        <dbReference type="ARBA" id="ARBA00012966"/>
    </source>
</evidence>
<evidence type="ECO:0000256" key="3">
    <source>
        <dbReference type="ARBA" id="ARBA00022490"/>
    </source>
</evidence>
<dbReference type="Pfam" id="PF00334">
    <property type="entry name" value="NDK"/>
    <property type="match status" value="1"/>
</dbReference>
<dbReference type="PANTHER" id="PTHR46161">
    <property type="entry name" value="NUCLEOSIDE DIPHOSPHATE KINASE"/>
    <property type="match status" value="1"/>
</dbReference>
<dbReference type="Gene3D" id="1.20.890.10">
    <property type="entry name" value="cAMP-dependent protein kinase regulatory subunit, dimerization-anchoring domain"/>
    <property type="match status" value="1"/>
</dbReference>
<dbReference type="Proteomes" id="UP001158576">
    <property type="component" value="Chromosome 2"/>
</dbReference>
<feature type="binding site" evidence="7">
    <location>
        <position position="109"/>
    </location>
    <ligand>
        <name>ATP</name>
        <dbReference type="ChEBI" id="CHEBI:30616"/>
    </ligand>
</feature>
<evidence type="ECO:0000259" key="9">
    <source>
        <dbReference type="SMART" id="SM00562"/>
    </source>
</evidence>
<dbReference type="EMBL" id="OU015567">
    <property type="protein sequence ID" value="CAG5111227.1"/>
    <property type="molecule type" value="Genomic_DNA"/>
</dbReference>
<dbReference type="PANTHER" id="PTHR46161:SF1">
    <property type="entry name" value="NUCLEOSIDE DIPHOSPHATE KINASE HOMOLOG 5"/>
    <property type="match status" value="1"/>
</dbReference>
<dbReference type="Gene3D" id="3.30.70.141">
    <property type="entry name" value="Nucleoside diphosphate kinase-like domain"/>
    <property type="match status" value="1"/>
</dbReference>
<evidence type="ECO:0000256" key="5">
    <source>
        <dbReference type="ARBA" id="ARBA00022842"/>
    </source>
</evidence>
<accession>A0ABN7T0E0</accession>
<dbReference type="CDD" id="cd22970">
    <property type="entry name" value="DD_NDKH5-like"/>
    <property type="match status" value="1"/>
</dbReference>
<evidence type="ECO:0000256" key="7">
    <source>
        <dbReference type="PROSITE-ProRule" id="PRU00706"/>
    </source>
</evidence>
<evidence type="ECO:0000256" key="6">
    <source>
        <dbReference type="ARBA" id="ARBA00023080"/>
    </source>
</evidence>
<comment type="similarity">
    <text evidence="1 7 8">Belongs to the NDK family.</text>
</comment>
<protein>
    <recommendedName>
        <fullName evidence="2">nucleoside-diphosphate kinase</fullName>
        <ecNumber evidence="2">2.7.4.6</ecNumber>
    </recommendedName>
</protein>
<dbReference type="Pfam" id="PF05186">
    <property type="entry name" value="Dpy-30"/>
    <property type="match status" value="1"/>
</dbReference>